<feature type="transmembrane region" description="Helical" evidence="8">
    <location>
        <begin position="302"/>
        <end position="323"/>
    </location>
</feature>
<protein>
    <submittedName>
        <fullName evidence="9">Iron chelate uptake ABC transporter family permease subunit</fullName>
    </submittedName>
</protein>
<evidence type="ECO:0000313" key="10">
    <source>
        <dbReference type="Proteomes" id="UP001224674"/>
    </source>
</evidence>
<dbReference type="RefSeq" id="WP_183145630.1">
    <property type="nucleotide sequence ID" value="NZ_CP122561.1"/>
</dbReference>
<dbReference type="GO" id="GO:0033214">
    <property type="term" value="P:siderophore-iron import into cell"/>
    <property type="evidence" value="ECO:0007669"/>
    <property type="project" value="TreeGrafter"/>
</dbReference>
<feature type="transmembrane region" description="Helical" evidence="8">
    <location>
        <begin position="118"/>
        <end position="137"/>
    </location>
</feature>
<evidence type="ECO:0000256" key="5">
    <source>
        <dbReference type="ARBA" id="ARBA00022692"/>
    </source>
</evidence>
<keyword evidence="7 8" id="KW-0472">Membrane</keyword>
<gene>
    <name evidence="9" type="ORF">QDX21_09035</name>
</gene>
<dbReference type="Pfam" id="PF01032">
    <property type="entry name" value="FecCD"/>
    <property type="match status" value="1"/>
</dbReference>
<evidence type="ECO:0000256" key="7">
    <source>
        <dbReference type="ARBA" id="ARBA00023136"/>
    </source>
</evidence>
<sequence>MTTAPSRSRPTLRRGENMLTLGNIVAIPYSPRSAVLAVVSILVILVLATGIVAWGPMGLGPAELSALLRGEAEPSTIFVLERLRGPRVLVAIGVGIALGLAGALFQTVTRNPLGSPDVIGLSAGAGAGVAVATMFFPGMVSASVGSLIGAAVAVGLVWISTGLGFASPSRVIVTGIGVAAMSLSITHYVVAVDVRDSASQLAAYLAGSLGARNMEHATTIGIALLVLIPAVIALSHHLTPMDMGDELADTLGSSATSTRAWAIVLAVILAAMAVSVSGPIAFVALSAPHIARQATRTPGPHLFLSALVGALIMLAADFLVQHVPLFDGLPVGVITTGVGGVYLGYLLISTWRRSTR</sequence>
<evidence type="ECO:0000256" key="6">
    <source>
        <dbReference type="ARBA" id="ARBA00022989"/>
    </source>
</evidence>
<evidence type="ECO:0000256" key="1">
    <source>
        <dbReference type="ARBA" id="ARBA00004651"/>
    </source>
</evidence>
<dbReference type="CDD" id="cd06550">
    <property type="entry name" value="TM_ABC_iron-siderophores_like"/>
    <property type="match status" value="1"/>
</dbReference>
<feature type="transmembrane region" description="Helical" evidence="8">
    <location>
        <begin position="259"/>
        <end position="290"/>
    </location>
</feature>
<keyword evidence="6 8" id="KW-1133">Transmembrane helix</keyword>
<dbReference type="PANTHER" id="PTHR30472">
    <property type="entry name" value="FERRIC ENTEROBACTIN TRANSPORT SYSTEM PERMEASE PROTEIN"/>
    <property type="match status" value="1"/>
</dbReference>
<accession>A0AAJ6DBJ0</accession>
<evidence type="ECO:0000256" key="3">
    <source>
        <dbReference type="ARBA" id="ARBA00022448"/>
    </source>
</evidence>
<dbReference type="AlphaFoldDB" id="A0AAJ6DBJ0"/>
<reference evidence="9 10" key="1">
    <citation type="submission" date="2023-03" db="EMBL/GenBank/DDBJ databases">
        <title>Complete genome sequences of several Auritidibacter ignavus strains isolated from ear infections.</title>
        <authorList>
            <person name="Baehr T."/>
            <person name="Baumhoegger A.M."/>
        </authorList>
    </citation>
    <scope>NUCLEOTIDE SEQUENCE [LARGE SCALE GENOMIC DNA]</scope>
    <source>
        <strain evidence="9 10">BABAE-6</strain>
    </source>
</reference>
<feature type="transmembrane region" description="Helical" evidence="8">
    <location>
        <begin position="34"/>
        <end position="55"/>
    </location>
</feature>
<feature type="transmembrane region" description="Helical" evidence="8">
    <location>
        <begin position="329"/>
        <end position="348"/>
    </location>
</feature>
<dbReference type="GO" id="GO:0005886">
    <property type="term" value="C:plasma membrane"/>
    <property type="evidence" value="ECO:0007669"/>
    <property type="project" value="UniProtKB-SubCell"/>
</dbReference>
<keyword evidence="5 8" id="KW-0812">Transmembrane</keyword>
<dbReference type="SUPFAM" id="SSF81345">
    <property type="entry name" value="ABC transporter involved in vitamin B12 uptake, BtuC"/>
    <property type="match status" value="1"/>
</dbReference>
<dbReference type="GeneID" id="83696049"/>
<feature type="transmembrane region" description="Helical" evidence="8">
    <location>
        <begin position="88"/>
        <end position="106"/>
    </location>
</feature>
<dbReference type="PANTHER" id="PTHR30472:SF24">
    <property type="entry name" value="FERRIC ENTEROBACTIN TRANSPORT SYSTEM PERMEASE PROTEIN FEPG"/>
    <property type="match status" value="1"/>
</dbReference>
<feature type="transmembrane region" description="Helical" evidence="8">
    <location>
        <begin position="220"/>
        <end position="239"/>
    </location>
</feature>
<keyword evidence="4" id="KW-1003">Cell membrane</keyword>
<feature type="transmembrane region" description="Helical" evidence="8">
    <location>
        <begin position="144"/>
        <end position="165"/>
    </location>
</feature>
<dbReference type="Proteomes" id="UP001224674">
    <property type="component" value="Chromosome"/>
</dbReference>
<evidence type="ECO:0000313" key="9">
    <source>
        <dbReference type="EMBL" id="WGH92459.1"/>
    </source>
</evidence>
<comment type="subcellular location">
    <subcellularLocation>
        <location evidence="1">Cell membrane</location>
        <topology evidence="1">Multi-pass membrane protein</topology>
    </subcellularLocation>
</comment>
<evidence type="ECO:0000256" key="2">
    <source>
        <dbReference type="ARBA" id="ARBA00007935"/>
    </source>
</evidence>
<evidence type="ECO:0000256" key="4">
    <source>
        <dbReference type="ARBA" id="ARBA00022475"/>
    </source>
</evidence>
<keyword evidence="10" id="KW-1185">Reference proteome</keyword>
<dbReference type="InterPro" id="IPR037294">
    <property type="entry name" value="ABC_BtuC-like"/>
</dbReference>
<dbReference type="Gene3D" id="1.10.3470.10">
    <property type="entry name" value="ABC transporter involved in vitamin B12 uptake, BtuC"/>
    <property type="match status" value="1"/>
</dbReference>
<comment type="similarity">
    <text evidence="2">Belongs to the binding-protein-dependent transport system permease family. FecCD subfamily.</text>
</comment>
<dbReference type="GO" id="GO:0022857">
    <property type="term" value="F:transmembrane transporter activity"/>
    <property type="evidence" value="ECO:0007669"/>
    <property type="project" value="InterPro"/>
</dbReference>
<dbReference type="InterPro" id="IPR000522">
    <property type="entry name" value="ABC_transptr_permease_BtuC"/>
</dbReference>
<proteinExistence type="inferred from homology"/>
<evidence type="ECO:0000256" key="8">
    <source>
        <dbReference type="SAM" id="Phobius"/>
    </source>
</evidence>
<dbReference type="EMBL" id="CP122566">
    <property type="protein sequence ID" value="WGH92459.1"/>
    <property type="molecule type" value="Genomic_DNA"/>
</dbReference>
<name>A0AAJ6DBJ0_9MICC</name>
<organism evidence="9 10">
    <name type="scientific">Auritidibacter ignavus</name>
    <dbReference type="NCBI Taxonomy" id="678932"/>
    <lineage>
        <taxon>Bacteria</taxon>
        <taxon>Bacillati</taxon>
        <taxon>Actinomycetota</taxon>
        <taxon>Actinomycetes</taxon>
        <taxon>Micrococcales</taxon>
        <taxon>Micrococcaceae</taxon>
        <taxon>Auritidibacter</taxon>
    </lineage>
</organism>
<keyword evidence="3" id="KW-0813">Transport</keyword>